<feature type="glycosylation site" description="N-linked (GlcNAc...) asparagine" evidence="7">
    <location>
        <position position="116"/>
    </location>
</feature>
<dbReference type="SUPFAM" id="SSF49899">
    <property type="entry name" value="Concanavalin A-like lectins/glucanases"/>
    <property type="match status" value="1"/>
</dbReference>
<dbReference type="EMBL" id="CM035407">
    <property type="protein sequence ID" value="KAH7442893.1"/>
    <property type="molecule type" value="Genomic_DNA"/>
</dbReference>
<comment type="subcellular location">
    <subcellularLocation>
        <location evidence="8">Secreted</location>
        <location evidence="8">Cell wall</location>
    </subcellularLocation>
    <subcellularLocation>
        <location evidence="8">Secreted</location>
        <location evidence="8">Extracellular space</location>
        <location evidence="8">Apoplast</location>
    </subcellularLocation>
</comment>
<evidence type="ECO:0000256" key="2">
    <source>
        <dbReference type="ARBA" id="ARBA00022801"/>
    </source>
</evidence>
<keyword evidence="8" id="KW-0964">Secreted</keyword>
<keyword evidence="5 8" id="KW-0326">Glycosidase</keyword>
<evidence type="ECO:0000259" key="9">
    <source>
        <dbReference type="PROSITE" id="PS51762"/>
    </source>
</evidence>
<comment type="function">
    <text evidence="8">Catalyzes xyloglucan endohydrolysis (XEH) and/or endotransglycosylation (XET). Cleaves and religates xyloglucan polymers, an essential constituent of the primary cell wall, and thereby participates in cell wall construction of growing tissues.</text>
</comment>
<dbReference type="EMBL" id="CM035407">
    <property type="protein sequence ID" value="KAH7442892.1"/>
    <property type="molecule type" value="Genomic_DNA"/>
</dbReference>
<reference evidence="10" key="1">
    <citation type="submission" date="2021-08" db="EMBL/GenBank/DDBJ databases">
        <title>WGS assembly of Ceratopteris richardii.</title>
        <authorList>
            <person name="Marchant D.B."/>
            <person name="Chen G."/>
            <person name="Jenkins J."/>
            <person name="Shu S."/>
            <person name="Leebens-Mack J."/>
            <person name="Grimwood J."/>
            <person name="Schmutz J."/>
            <person name="Soltis P."/>
            <person name="Soltis D."/>
            <person name="Chen Z.-H."/>
        </authorList>
    </citation>
    <scope>NUCLEOTIDE SEQUENCE</scope>
    <source>
        <strain evidence="10">Whitten #5841</strain>
        <tissue evidence="10">Leaf</tissue>
    </source>
</reference>
<dbReference type="InterPro" id="IPR016455">
    <property type="entry name" value="XTH"/>
</dbReference>
<dbReference type="GO" id="GO:0010411">
    <property type="term" value="P:xyloglucan metabolic process"/>
    <property type="evidence" value="ECO:0007669"/>
    <property type="project" value="InterPro"/>
</dbReference>
<keyword evidence="8" id="KW-0961">Cell wall biogenesis/degradation</keyword>
<feature type="domain" description="GH16" evidence="9">
    <location>
        <begin position="25"/>
        <end position="222"/>
    </location>
</feature>
<keyword evidence="8" id="KW-0134">Cell wall</keyword>
<dbReference type="PRINTS" id="PR00737">
    <property type="entry name" value="GLHYDRLASE16"/>
</dbReference>
<feature type="chain" id="PRO_5036514649" description="Xyloglucan endotransglucosylase/hydrolase" evidence="8">
    <location>
        <begin position="30"/>
        <end position="289"/>
    </location>
</feature>
<dbReference type="InterPro" id="IPR008264">
    <property type="entry name" value="Beta_glucanase"/>
</dbReference>
<evidence type="ECO:0000256" key="5">
    <source>
        <dbReference type="ARBA" id="ARBA00023295"/>
    </source>
</evidence>
<feature type="active site" description="Nucleophile" evidence="6">
    <location>
        <position position="108"/>
    </location>
</feature>
<comment type="similarity">
    <text evidence="8">Belongs to the glycosyl hydrolase 16 family.</text>
</comment>
<organism evidence="10 11">
    <name type="scientific">Ceratopteris richardii</name>
    <name type="common">Triangle waterfern</name>
    <dbReference type="NCBI Taxonomy" id="49495"/>
    <lineage>
        <taxon>Eukaryota</taxon>
        <taxon>Viridiplantae</taxon>
        <taxon>Streptophyta</taxon>
        <taxon>Embryophyta</taxon>
        <taxon>Tracheophyta</taxon>
        <taxon>Polypodiopsida</taxon>
        <taxon>Polypodiidae</taxon>
        <taxon>Polypodiales</taxon>
        <taxon>Pteridineae</taxon>
        <taxon>Pteridaceae</taxon>
        <taxon>Parkerioideae</taxon>
        <taxon>Ceratopteris</taxon>
    </lineage>
</organism>
<accession>A0A8T2VAW1</accession>
<dbReference type="PROSITE" id="PS01034">
    <property type="entry name" value="GH16_1"/>
    <property type="match status" value="1"/>
</dbReference>
<evidence type="ECO:0000256" key="8">
    <source>
        <dbReference type="RuleBase" id="RU361120"/>
    </source>
</evidence>
<feature type="signal peptide" evidence="8">
    <location>
        <begin position="1"/>
        <end position="29"/>
    </location>
</feature>
<dbReference type="InterPro" id="IPR008263">
    <property type="entry name" value="GH16_AS"/>
</dbReference>
<keyword evidence="2 8" id="KW-0378">Hydrolase</keyword>
<gene>
    <name evidence="10" type="ORF">KP509_02G006300</name>
</gene>
<dbReference type="PIRSF" id="PIRSF005604">
    <property type="entry name" value="XET"/>
    <property type="match status" value="1"/>
</dbReference>
<comment type="caution">
    <text evidence="10">The sequence shown here is derived from an EMBL/GenBank/DDBJ whole genome shotgun (WGS) entry which is preliminary data.</text>
</comment>
<sequence>MVAMGGHALAVITVAMAAAAILSFPHATAAPNYTRDFDVTWGSDNVAILSNGRGLRIRLDNFTAAGIASKNYYLFGSFSMYMKLIRGDSAGTVTAYYFASSDGDDRDEIDFEFLGNLTGEPYILQTNMYWNGTGGREQRNYLWFDPTKAYHNYSVLWNPQQIIIAVDGVPIRIVKNNEDIGVPYLLRRPMKIYASIWDGSIWATRGGAIKINWGKSPFDAYLAKYNYDVCGIGKNSCVRKKWWNQPQFQTLDANEQSQLQFANTYKVYDYCEDRQRYPVMPIECTRNNL</sequence>
<dbReference type="AlphaFoldDB" id="A0A8T2VAW1"/>
<dbReference type="PANTHER" id="PTHR31062">
    <property type="entry name" value="XYLOGLUCAN ENDOTRANSGLUCOSYLASE/HYDROLASE PROTEIN 8-RELATED"/>
    <property type="match status" value="1"/>
</dbReference>
<keyword evidence="8" id="KW-0052">Apoplast</keyword>
<keyword evidence="8" id="KW-0732">Signal</keyword>
<evidence type="ECO:0000256" key="4">
    <source>
        <dbReference type="ARBA" id="ARBA00023180"/>
    </source>
</evidence>
<evidence type="ECO:0000256" key="7">
    <source>
        <dbReference type="PIRSR" id="PIRSR005604-2"/>
    </source>
</evidence>
<proteinExistence type="inferred from homology"/>
<comment type="PTM">
    <text evidence="8">Contains at least one intrachain disulfide bond essential for its enzymatic activity.</text>
</comment>
<keyword evidence="3" id="KW-1015">Disulfide bond</keyword>
<dbReference type="InterPro" id="IPR000757">
    <property type="entry name" value="Beta-glucanase-like"/>
</dbReference>
<evidence type="ECO:0000313" key="10">
    <source>
        <dbReference type="EMBL" id="KAH7442893.1"/>
    </source>
</evidence>
<dbReference type="Pfam" id="PF00722">
    <property type="entry name" value="Glyco_hydro_16"/>
    <property type="match status" value="1"/>
</dbReference>
<evidence type="ECO:0000256" key="6">
    <source>
        <dbReference type="PIRSR" id="PIRSR005604-1"/>
    </source>
</evidence>
<dbReference type="CDD" id="cd02176">
    <property type="entry name" value="GH16_XET"/>
    <property type="match status" value="1"/>
</dbReference>
<dbReference type="Pfam" id="PF06955">
    <property type="entry name" value="XET_C"/>
    <property type="match status" value="1"/>
</dbReference>
<dbReference type="InterPro" id="IPR010713">
    <property type="entry name" value="XET_C"/>
</dbReference>
<dbReference type="GO" id="GO:0016762">
    <property type="term" value="F:xyloglucan:xyloglucosyl transferase activity"/>
    <property type="evidence" value="ECO:0007669"/>
    <property type="project" value="UniProtKB-EC"/>
</dbReference>
<dbReference type="EC" id="2.4.1.207" evidence="8"/>
<dbReference type="Gene3D" id="2.60.120.200">
    <property type="match status" value="1"/>
</dbReference>
<protein>
    <recommendedName>
        <fullName evidence="8">Xyloglucan endotransglucosylase/hydrolase</fullName>
        <ecNumber evidence="8">2.4.1.207</ecNumber>
    </recommendedName>
</protein>
<dbReference type="GO" id="GO:0071555">
    <property type="term" value="P:cell wall organization"/>
    <property type="evidence" value="ECO:0007669"/>
    <property type="project" value="UniProtKB-KW"/>
</dbReference>
<dbReference type="PROSITE" id="PS51762">
    <property type="entry name" value="GH16_2"/>
    <property type="match status" value="1"/>
</dbReference>
<keyword evidence="4" id="KW-0325">Glycoprotein</keyword>
<dbReference type="GO" id="GO:0004553">
    <property type="term" value="F:hydrolase activity, hydrolyzing O-glycosyl compounds"/>
    <property type="evidence" value="ECO:0007669"/>
    <property type="project" value="InterPro"/>
</dbReference>
<dbReference type="GO" id="GO:0042546">
    <property type="term" value="P:cell wall biogenesis"/>
    <property type="evidence" value="ECO:0007669"/>
    <property type="project" value="InterPro"/>
</dbReference>
<dbReference type="GO" id="GO:0048046">
    <property type="term" value="C:apoplast"/>
    <property type="evidence" value="ECO:0007669"/>
    <property type="project" value="UniProtKB-SubCell"/>
</dbReference>
<dbReference type="OMA" id="VPLECFR"/>
<evidence type="ECO:0000313" key="11">
    <source>
        <dbReference type="Proteomes" id="UP000825935"/>
    </source>
</evidence>
<feature type="active site" description="Proton donor" evidence="6">
    <location>
        <position position="112"/>
    </location>
</feature>
<dbReference type="Proteomes" id="UP000825935">
    <property type="component" value="Chromosome 2"/>
</dbReference>
<keyword evidence="1 8" id="KW-0808">Transferase</keyword>
<dbReference type="InterPro" id="IPR044791">
    <property type="entry name" value="Beta-glucanase/XTH"/>
</dbReference>
<evidence type="ECO:0000256" key="3">
    <source>
        <dbReference type="ARBA" id="ARBA00023157"/>
    </source>
</evidence>
<keyword evidence="11" id="KW-1185">Reference proteome</keyword>
<name>A0A8T2VAW1_CERRI</name>
<dbReference type="OrthoDB" id="4781at2759"/>
<evidence type="ECO:0000256" key="1">
    <source>
        <dbReference type="ARBA" id="ARBA00022679"/>
    </source>
</evidence>
<dbReference type="InterPro" id="IPR013320">
    <property type="entry name" value="ConA-like_dom_sf"/>
</dbReference>